<feature type="region of interest" description="Disordered" evidence="1">
    <location>
        <begin position="151"/>
        <end position="171"/>
    </location>
</feature>
<feature type="region of interest" description="Disordered" evidence="1">
    <location>
        <begin position="396"/>
        <end position="483"/>
    </location>
</feature>
<feature type="compositionally biased region" description="Polar residues" evidence="1">
    <location>
        <begin position="501"/>
        <end position="510"/>
    </location>
</feature>
<dbReference type="GO" id="GO:0005737">
    <property type="term" value="C:cytoplasm"/>
    <property type="evidence" value="ECO:0007669"/>
    <property type="project" value="InterPro"/>
</dbReference>
<feature type="region of interest" description="Disordered" evidence="1">
    <location>
        <begin position="710"/>
        <end position="739"/>
    </location>
</feature>
<name>A0AAV9NKV1_9EURO</name>
<organism evidence="2 3">
    <name type="scientific">Exophiala bonariae</name>
    <dbReference type="NCBI Taxonomy" id="1690606"/>
    <lineage>
        <taxon>Eukaryota</taxon>
        <taxon>Fungi</taxon>
        <taxon>Dikarya</taxon>
        <taxon>Ascomycota</taxon>
        <taxon>Pezizomycotina</taxon>
        <taxon>Eurotiomycetes</taxon>
        <taxon>Chaetothyriomycetidae</taxon>
        <taxon>Chaetothyriales</taxon>
        <taxon>Herpotrichiellaceae</taxon>
        <taxon>Exophiala</taxon>
    </lineage>
</organism>
<proteinExistence type="predicted"/>
<evidence type="ECO:0008006" key="4">
    <source>
        <dbReference type="Google" id="ProtNLM"/>
    </source>
</evidence>
<dbReference type="InterPro" id="IPR018554">
    <property type="entry name" value="FRQ"/>
</dbReference>
<dbReference type="GO" id="GO:0007623">
    <property type="term" value="P:circadian rhythm"/>
    <property type="evidence" value="ECO:0007669"/>
    <property type="project" value="InterPro"/>
</dbReference>
<dbReference type="GeneID" id="89975752"/>
<dbReference type="GO" id="GO:0006355">
    <property type="term" value="P:regulation of DNA-templated transcription"/>
    <property type="evidence" value="ECO:0007669"/>
    <property type="project" value="InterPro"/>
</dbReference>
<keyword evidence="3" id="KW-1185">Reference proteome</keyword>
<reference evidence="2 3" key="1">
    <citation type="submission" date="2023-08" db="EMBL/GenBank/DDBJ databases">
        <title>Black Yeasts Isolated from many extreme environments.</title>
        <authorList>
            <person name="Coleine C."/>
            <person name="Stajich J.E."/>
            <person name="Selbmann L."/>
        </authorList>
    </citation>
    <scope>NUCLEOTIDE SEQUENCE [LARGE SCALE GENOMIC DNA]</scope>
    <source>
        <strain evidence="2 3">CCFEE 5792</strain>
    </source>
</reference>
<feature type="compositionally biased region" description="Polar residues" evidence="1">
    <location>
        <begin position="151"/>
        <end position="165"/>
    </location>
</feature>
<dbReference type="Proteomes" id="UP001358417">
    <property type="component" value="Unassembled WGS sequence"/>
</dbReference>
<evidence type="ECO:0000313" key="2">
    <source>
        <dbReference type="EMBL" id="KAK5061045.1"/>
    </source>
</evidence>
<feature type="region of interest" description="Disordered" evidence="1">
    <location>
        <begin position="497"/>
        <end position="531"/>
    </location>
</feature>
<feature type="compositionally biased region" description="Basic and acidic residues" evidence="1">
    <location>
        <begin position="236"/>
        <end position="246"/>
    </location>
</feature>
<feature type="compositionally biased region" description="Polar residues" evidence="1">
    <location>
        <begin position="406"/>
        <end position="420"/>
    </location>
</feature>
<gene>
    <name evidence="2" type="ORF">LTR84_007586</name>
</gene>
<dbReference type="Pfam" id="PF09421">
    <property type="entry name" value="FRQ"/>
    <property type="match status" value="1"/>
</dbReference>
<feature type="compositionally biased region" description="Polar residues" evidence="1">
    <location>
        <begin position="455"/>
        <end position="481"/>
    </location>
</feature>
<dbReference type="EMBL" id="JAVRRD010000003">
    <property type="protein sequence ID" value="KAK5061045.1"/>
    <property type="molecule type" value="Genomic_DNA"/>
</dbReference>
<feature type="region of interest" description="Disordered" evidence="1">
    <location>
        <begin position="270"/>
        <end position="315"/>
    </location>
</feature>
<dbReference type="GO" id="GO:0005634">
    <property type="term" value="C:nucleus"/>
    <property type="evidence" value="ECO:0007669"/>
    <property type="project" value="InterPro"/>
</dbReference>
<feature type="compositionally biased region" description="Polar residues" evidence="1">
    <location>
        <begin position="434"/>
        <end position="447"/>
    </location>
</feature>
<sequence>MDIETANAIADEEPFFLTQQNTARPLAQVRSANGESFGLLHRNDTENEDLRGVIDDLTIENKRLKHLLKNAPGNKKTFTSSPDKILEIRTHGLPPDKKRELEQLLKKFTLGITEASPSFATDFIDPASNHAGSKATLPTTTTSAIDSGYASNTTSAVKPASNATDPVTHGNRDREIKDYLHDIPNSLLPKSTLAINEDARMALVVQRLEQLFLGKSAVPGEHSFSVQQQKISRSAARADRREDMKQNRAISGKGLREAMMLPHDTKAVLELGGDECNSGPADVKPKHDPGSESTSDAAGASEDSSPSQRPTRPLDLDIERAQIVEDNINYIRHLGFTTPPESHSGDKKEQPWIFLNLLVGMAQLHTLNVTPAFIRKALKKLSSRFEISEDQQKIRWKGSYGENSDAPLQQSPSLGTQSMSDHPGDETGGRSRRSATSTLNGQNSMSTVEGRVARNGNSKSMHSSNSTLPKSGLSSHPSRSSAFGYKPIVYKGKRSHVTRSYLDSPSLSESDTPRSKRAGNGASPRVARSNKDDHEGVVTFFNHSFFCEDLSGDGDLSNGDSEPFVASKNVLGLGDAFFLENDNLRDPQACYFNHGDGSQDQVEDFPEGYYSELNISLGTITSAGEDETQPPELPASGIGGVKPEENFAIDVKILRTREQLLPQSKAPLWRGCGITKRPRSSFRYQIIGYQKLDLRPSRLPPPSYIFFTSSSTSGADGGIGSSSSSDTSSEADESAAPAGYMWQWTSSSQEVLGEEEDSDSISGDSLMSDVIQTGQEIQRNSAQEQEDMVFQPQRIVSGSLVATVGASCSAASMGDRQ</sequence>
<feature type="compositionally biased region" description="Low complexity" evidence="1">
    <location>
        <begin position="721"/>
        <end position="739"/>
    </location>
</feature>
<protein>
    <recommendedName>
        <fullName evidence="4">Frequency clock protein</fullName>
    </recommendedName>
</protein>
<feature type="region of interest" description="Disordered" evidence="1">
    <location>
        <begin position="224"/>
        <end position="248"/>
    </location>
</feature>
<feature type="compositionally biased region" description="Polar residues" evidence="1">
    <location>
        <begin position="291"/>
        <end position="310"/>
    </location>
</feature>
<evidence type="ECO:0000256" key="1">
    <source>
        <dbReference type="SAM" id="MobiDB-lite"/>
    </source>
</evidence>
<evidence type="ECO:0000313" key="3">
    <source>
        <dbReference type="Proteomes" id="UP001358417"/>
    </source>
</evidence>
<accession>A0AAV9NKV1</accession>
<dbReference type="AlphaFoldDB" id="A0AAV9NKV1"/>
<dbReference type="RefSeq" id="XP_064710142.1">
    <property type="nucleotide sequence ID" value="XM_064851139.1"/>
</dbReference>
<comment type="caution">
    <text evidence="2">The sequence shown here is derived from an EMBL/GenBank/DDBJ whole genome shotgun (WGS) entry which is preliminary data.</text>
</comment>